<dbReference type="EMBL" id="ML992676">
    <property type="protein sequence ID" value="KAF2211516.1"/>
    <property type="molecule type" value="Genomic_DNA"/>
</dbReference>
<protein>
    <submittedName>
        <fullName evidence="4">Uncharacterized protein</fullName>
    </submittedName>
</protein>
<gene>
    <name evidence="4" type="ORF">CERZMDRAFT_43011</name>
</gene>
<sequence>MNGSCGFHIKASGGLDCTMGQFQDGQNRLNGSYPVATYYFENGGITDGHGRPCIVTTTNDATHQFQCDENSPGGPTRGFTISSDRTISYNGNPQFFACKYINEYNVYTQKLENQENCLPVELSADDDCAAGSSGPVVVTPSSPASSTASSTTPVSPVPTTPGACDKTSLEGSYLTPELITWVSEAHPATPYGSKQNATINDECSSVFNFNIPADYKGKQCSVVFLFPEDESNWSWNNKGSIEFNELSGAVTAQTTYDTSPSKKQCLGSIAPQPGNSYVVSTAPCQAGETVTIETSSTDDLGMDFCEDANKPPVGVYITAC</sequence>
<organism evidence="4 5">
    <name type="scientific">Cercospora zeae-maydis SCOH1-5</name>
    <dbReference type="NCBI Taxonomy" id="717836"/>
    <lineage>
        <taxon>Eukaryota</taxon>
        <taxon>Fungi</taxon>
        <taxon>Dikarya</taxon>
        <taxon>Ascomycota</taxon>
        <taxon>Pezizomycotina</taxon>
        <taxon>Dothideomycetes</taxon>
        <taxon>Dothideomycetidae</taxon>
        <taxon>Mycosphaerellales</taxon>
        <taxon>Mycosphaerellaceae</taxon>
        <taxon>Cercospora</taxon>
    </lineage>
</organism>
<feature type="domain" description="Cell wall mannoprotein PIR1-like C-terminal" evidence="3">
    <location>
        <begin position="43"/>
        <end position="120"/>
    </location>
</feature>
<dbReference type="Pfam" id="PF22799">
    <property type="entry name" value="PIR1-like_C"/>
    <property type="match status" value="1"/>
</dbReference>
<dbReference type="InterPro" id="IPR054508">
    <property type="entry name" value="PIR1-like_C"/>
</dbReference>
<name>A0A6A6FDN5_9PEZI</name>
<evidence type="ECO:0000256" key="1">
    <source>
        <dbReference type="SAM" id="MobiDB-lite"/>
    </source>
</evidence>
<evidence type="ECO:0000259" key="2">
    <source>
        <dbReference type="Pfam" id="PF09792"/>
    </source>
</evidence>
<proteinExistence type="predicted"/>
<dbReference type="Pfam" id="PF09792">
    <property type="entry name" value="But2"/>
    <property type="match status" value="1"/>
</dbReference>
<dbReference type="AlphaFoldDB" id="A0A6A6FDN5"/>
<accession>A0A6A6FDN5</accession>
<evidence type="ECO:0000313" key="4">
    <source>
        <dbReference type="EMBL" id="KAF2211516.1"/>
    </source>
</evidence>
<evidence type="ECO:0000313" key="5">
    <source>
        <dbReference type="Proteomes" id="UP000799539"/>
    </source>
</evidence>
<dbReference type="InterPro" id="IPR018620">
    <property type="entry name" value="Ubiquitin3-bd_protein_But2_C"/>
</dbReference>
<feature type="region of interest" description="Disordered" evidence="1">
    <location>
        <begin position="133"/>
        <end position="162"/>
    </location>
</feature>
<dbReference type="OrthoDB" id="4657524at2759"/>
<reference evidence="4" key="1">
    <citation type="journal article" date="2020" name="Stud. Mycol.">
        <title>101 Dothideomycetes genomes: a test case for predicting lifestyles and emergence of pathogens.</title>
        <authorList>
            <person name="Haridas S."/>
            <person name="Albert R."/>
            <person name="Binder M."/>
            <person name="Bloem J."/>
            <person name="Labutti K."/>
            <person name="Salamov A."/>
            <person name="Andreopoulos B."/>
            <person name="Baker S."/>
            <person name="Barry K."/>
            <person name="Bills G."/>
            <person name="Bluhm B."/>
            <person name="Cannon C."/>
            <person name="Castanera R."/>
            <person name="Culley D."/>
            <person name="Daum C."/>
            <person name="Ezra D."/>
            <person name="Gonzalez J."/>
            <person name="Henrissat B."/>
            <person name="Kuo A."/>
            <person name="Liang C."/>
            <person name="Lipzen A."/>
            <person name="Lutzoni F."/>
            <person name="Magnuson J."/>
            <person name="Mondo S."/>
            <person name="Nolan M."/>
            <person name="Ohm R."/>
            <person name="Pangilinan J."/>
            <person name="Park H.-J."/>
            <person name="Ramirez L."/>
            <person name="Alfaro M."/>
            <person name="Sun H."/>
            <person name="Tritt A."/>
            <person name="Yoshinaga Y."/>
            <person name="Zwiers L.-H."/>
            <person name="Turgeon B."/>
            <person name="Goodwin S."/>
            <person name="Spatafora J."/>
            <person name="Crous P."/>
            <person name="Grigoriev I."/>
        </authorList>
    </citation>
    <scope>NUCLEOTIDE SEQUENCE</scope>
    <source>
        <strain evidence="4">SCOH1-5</strain>
    </source>
</reference>
<dbReference type="PANTHER" id="PTHR39613:SF1">
    <property type="entry name" value="ANCHORED CELL WALL PROTEIN, PUTATIVE (AFU_ORTHOLOGUE AFUA_4G08960)-RELATED"/>
    <property type="match status" value="1"/>
</dbReference>
<evidence type="ECO:0000259" key="3">
    <source>
        <dbReference type="Pfam" id="PF22799"/>
    </source>
</evidence>
<dbReference type="Proteomes" id="UP000799539">
    <property type="component" value="Unassembled WGS sequence"/>
</dbReference>
<feature type="compositionally biased region" description="Low complexity" evidence="1">
    <location>
        <begin position="133"/>
        <end position="154"/>
    </location>
</feature>
<feature type="domain" description="Ubiquitin 3 binding protein But2 C-terminal" evidence="2">
    <location>
        <begin position="175"/>
        <end position="309"/>
    </location>
</feature>
<dbReference type="PANTHER" id="PTHR39613">
    <property type="entry name" value="ANCHORED CELL WALL PROTEIN, PUTATIVE (AFU_ORTHOLOGUE AFUA_4G08960)-RELATED"/>
    <property type="match status" value="1"/>
</dbReference>
<keyword evidence="5" id="KW-1185">Reference proteome</keyword>